<name>A0A426ZDX3_ENSVE</name>
<dbReference type="EMBL" id="AMZH03007096">
    <property type="protein sequence ID" value="RRT62159.1"/>
    <property type="molecule type" value="Genomic_DNA"/>
</dbReference>
<gene>
    <name evidence="1" type="ORF">B296_00004283</name>
</gene>
<dbReference type="Proteomes" id="UP000287651">
    <property type="component" value="Unassembled WGS sequence"/>
</dbReference>
<accession>A0A426ZDX3</accession>
<evidence type="ECO:0000313" key="1">
    <source>
        <dbReference type="EMBL" id="RRT62159.1"/>
    </source>
</evidence>
<proteinExistence type="predicted"/>
<evidence type="ECO:0000313" key="2">
    <source>
        <dbReference type="Proteomes" id="UP000287651"/>
    </source>
</evidence>
<reference evidence="1 2" key="1">
    <citation type="journal article" date="2014" name="Agronomy (Basel)">
        <title>A Draft Genome Sequence for Ensete ventricosum, the Drought-Tolerant Tree Against Hunger.</title>
        <authorList>
            <person name="Harrison J."/>
            <person name="Moore K.A."/>
            <person name="Paszkiewicz K."/>
            <person name="Jones T."/>
            <person name="Grant M."/>
            <person name="Ambacheew D."/>
            <person name="Muzemil S."/>
            <person name="Studholme D.J."/>
        </authorList>
    </citation>
    <scope>NUCLEOTIDE SEQUENCE [LARGE SCALE GENOMIC DNA]</scope>
</reference>
<comment type="caution">
    <text evidence="1">The sequence shown here is derived from an EMBL/GenBank/DDBJ whole genome shotgun (WGS) entry which is preliminary data.</text>
</comment>
<organism evidence="1 2">
    <name type="scientific">Ensete ventricosum</name>
    <name type="common">Abyssinian banana</name>
    <name type="synonym">Musa ensete</name>
    <dbReference type="NCBI Taxonomy" id="4639"/>
    <lineage>
        <taxon>Eukaryota</taxon>
        <taxon>Viridiplantae</taxon>
        <taxon>Streptophyta</taxon>
        <taxon>Embryophyta</taxon>
        <taxon>Tracheophyta</taxon>
        <taxon>Spermatophyta</taxon>
        <taxon>Magnoliopsida</taxon>
        <taxon>Liliopsida</taxon>
        <taxon>Zingiberales</taxon>
        <taxon>Musaceae</taxon>
        <taxon>Ensete</taxon>
    </lineage>
</organism>
<protein>
    <submittedName>
        <fullName evidence="1">Uncharacterized protein</fullName>
    </submittedName>
</protein>
<dbReference type="AlphaFoldDB" id="A0A426ZDX3"/>
<sequence>MGRVIPPAFIGRTAASRCSTVMMARGTAVHSASDGADAVFSARSKAVARTRDRRRRFCCDEGILPAIGCHAISFGVGVQSTEGEIGVRRITSSESTRKTSKLF</sequence>